<dbReference type="GeneTree" id="ENSGT01030000234787"/>
<dbReference type="Proteomes" id="UP000261540">
    <property type="component" value="Unplaced"/>
</dbReference>
<organism evidence="2 3">
    <name type="scientific">Paramormyrops kingsleyae</name>
    <dbReference type="NCBI Taxonomy" id="1676925"/>
    <lineage>
        <taxon>Eukaryota</taxon>
        <taxon>Metazoa</taxon>
        <taxon>Chordata</taxon>
        <taxon>Craniata</taxon>
        <taxon>Vertebrata</taxon>
        <taxon>Euteleostomi</taxon>
        <taxon>Actinopterygii</taxon>
        <taxon>Neopterygii</taxon>
        <taxon>Teleostei</taxon>
        <taxon>Osteoglossocephala</taxon>
        <taxon>Osteoglossomorpha</taxon>
        <taxon>Osteoglossiformes</taxon>
        <taxon>Mormyridae</taxon>
        <taxon>Paramormyrops</taxon>
    </lineage>
</organism>
<dbReference type="PANTHER" id="PTHR14731">
    <property type="entry name" value="BRAIN AND ACUTE LEUKEMIA CYTOPLASMIC PROTEIN"/>
    <property type="match status" value="1"/>
</dbReference>
<dbReference type="Ensembl" id="ENSPKIT00000018832.1">
    <property type="protein sequence ID" value="ENSPKIP00000037851.1"/>
    <property type="gene ID" value="ENSPKIG00000015872.1"/>
</dbReference>
<dbReference type="AlphaFoldDB" id="A0A3B3T6B4"/>
<reference evidence="2" key="2">
    <citation type="submission" date="2025-09" db="UniProtKB">
        <authorList>
            <consortium name="Ensembl"/>
        </authorList>
    </citation>
    <scope>IDENTIFICATION</scope>
</reference>
<dbReference type="GO" id="GO:0005737">
    <property type="term" value="C:cytoplasm"/>
    <property type="evidence" value="ECO:0007669"/>
    <property type="project" value="InterPro"/>
</dbReference>
<keyword evidence="3" id="KW-1185">Reference proteome</keyword>
<evidence type="ECO:0000256" key="1">
    <source>
        <dbReference type="SAM" id="MobiDB-lite"/>
    </source>
</evidence>
<dbReference type="Pfam" id="PF06989">
    <property type="entry name" value="BAALC_N"/>
    <property type="match status" value="1"/>
</dbReference>
<sequence length="106" mass="11515">MGCGGSKANAIEPRYYESWTRETETTWLTNTDTELTKGGLLTRLSCLGQRSYLDFPGKGDEGKQESAGASHRPKKMVNACTQCGKESLPSGTSTNSQMGSSYHEEV</sequence>
<dbReference type="STRING" id="1676925.ENSPKIP00000037851"/>
<feature type="region of interest" description="Disordered" evidence="1">
    <location>
        <begin position="55"/>
        <end position="74"/>
    </location>
</feature>
<evidence type="ECO:0000313" key="3">
    <source>
        <dbReference type="Proteomes" id="UP000261540"/>
    </source>
</evidence>
<name>A0A3B3T6B4_9TELE</name>
<evidence type="ECO:0000313" key="2">
    <source>
        <dbReference type="Ensembl" id="ENSPKIP00000037851.1"/>
    </source>
</evidence>
<evidence type="ECO:0008006" key="4">
    <source>
        <dbReference type="Google" id="ProtNLM"/>
    </source>
</evidence>
<reference evidence="2" key="1">
    <citation type="submission" date="2025-08" db="UniProtKB">
        <authorList>
            <consortium name="Ensembl"/>
        </authorList>
    </citation>
    <scope>IDENTIFICATION</scope>
</reference>
<protein>
    <recommendedName>
        <fullName evidence="4">BAALC binder of MAP3K1 and KLF4 b</fullName>
    </recommendedName>
</protein>
<dbReference type="PANTHER" id="PTHR14731:SF0">
    <property type="entry name" value="BRAIN AND ACUTE LEUKEMIA CYTOPLASMIC PROTEIN"/>
    <property type="match status" value="1"/>
</dbReference>
<dbReference type="InterPro" id="IPR009728">
    <property type="entry name" value="BAALC"/>
</dbReference>
<accession>A0A3B3T6B4</accession>
<feature type="compositionally biased region" description="Polar residues" evidence="1">
    <location>
        <begin position="89"/>
        <end position="100"/>
    </location>
</feature>
<proteinExistence type="predicted"/>
<feature type="region of interest" description="Disordered" evidence="1">
    <location>
        <begin position="83"/>
        <end position="106"/>
    </location>
</feature>